<dbReference type="Gene3D" id="3.40.50.10540">
    <property type="entry name" value="Crotonobetainyl-coa:carnitine coa-transferase, domain 1"/>
    <property type="match status" value="1"/>
</dbReference>
<dbReference type="AlphaFoldDB" id="X0WVR5"/>
<dbReference type="Pfam" id="PF02515">
    <property type="entry name" value="CoA_transf_3"/>
    <property type="match status" value="1"/>
</dbReference>
<dbReference type="GO" id="GO:0008410">
    <property type="term" value="F:CoA-transferase activity"/>
    <property type="evidence" value="ECO:0007669"/>
    <property type="project" value="TreeGrafter"/>
</dbReference>
<proteinExistence type="predicted"/>
<reference evidence="2" key="1">
    <citation type="journal article" date="2014" name="Front. Microbiol.">
        <title>High frequency of phylogenetically diverse reductive dehalogenase-homologous genes in deep subseafloor sedimentary metagenomes.</title>
        <authorList>
            <person name="Kawai M."/>
            <person name="Futagami T."/>
            <person name="Toyoda A."/>
            <person name="Takaki Y."/>
            <person name="Nishi S."/>
            <person name="Hori S."/>
            <person name="Arai W."/>
            <person name="Tsubouchi T."/>
            <person name="Morono Y."/>
            <person name="Uchiyama I."/>
            <person name="Ito T."/>
            <person name="Fujiyama A."/>
            <person name="Inagaki F."/>
            <person name="Takami H."/>
        </authorList>
    </citation>
    <scope>NUCLEOTIDE SEQUENCE</scope>
    <source>
        <strain evidence="2">Expedition CK06-06</strain>
    </source>
</reference>
<comment type="caution">
    <text evidence="2">The sequence shown here is derived from an EMBL/GenBank/DDBJ whole genome shotgun (WGS) entry which is preliminary data.</text>
</comment>
<dbReference type="InterPro" id="IPR023606">
    <property type="entry name" value="CoA-Trfase_III_dom_1_sf"/>
</dbReference>
<dbReference type="EMBL" id="BARS01033621">
    <property type="protein sequence ID" value="GAG27297.1"/>
    <property type="molecule type" value="Genomic_DNA"/>
</dbReference>
<dbReference type="InterPro" id="IPR003673">
    <property type="entry name" value="CoA-Trfase_fam_III"/>
</dbReference>
<dbReference type="SUPFAM" id="SSF89796">
    <property type="entry name" value="CoA-transferase family III (CaiB/BaiF)"/>
    <property type="match status" value="1"/>
</dbReference>
<sequence>MEKKLFEGVKVADFGWVAEGPMVTKYLADYGAEVIRLEGRSRPEPMRALGPHKDNIVGLDRSGSTSQWNTSKLSLAINLAKPKGVEVAKRLVAWADIVVENFSGEAMQRMGLGYEELQKIKPDIIMLSTCMMGQTGPYATSPGTGSTLPALSGITNITGWPDRMPVQPGAYTDWVAVHYNVLAILAALDYRRRTGKGQYIDVSQYETGVHFLAPLAMDYAVNQRVAGRVGNRCDYAAPHNAYRCRGDERWCAIA</sequence>
<protein>
    <submittedName>
        <fullName evidence="2">Uncharacterized protein</fullName>
    </submittedName>
</protein>
<evidence type="ECO:0000256" key="1">
    <source>
        <dbReference type="ARBA" id="ARBA00022679"/>
    </source>
</evidence>
<feature type="non-terminal residue" evidence="2">
    <location>
        <position position="254"/>
    </location>
</feature>
<evidence type="ECO:0000313" key="2">
    <source>
        <dbReference type="EMBL" id="GAG27297.1"/>
    </source>
</evidence>
<gene>
    <name evidence="2" type="ORF">S01H1_52044</name>
</gene>
<dbReference type="PANTHER" id="PTHR48207:SF3">
    <property type="entry name" value="SUCCINATE--HYDROXYMETHYLGLUTARATE COA-TRANSFERASE"/>
    <property type="match status" value="1"/>
</dbReference>
<keyword evidence="1" id="KW-0808">Transferase</keyword>
<name>X0WVR5_9ZZZZ</name>
<dbReference type="PANTHER" id="PTHR48207">
    <property type="entry name" value="SUCCINATE--HYDROXYMETHYLGLUTARATE COA-TRANSFERASE"/>
    <property type="match status" value="1"/>
</dbReference>
<organism evidence="2">
    <name type="scientific">marine sediment metagenome</name>
    <dbReference type="NCBI Taxonomy" id="412755"/>
    <lineage>
        <taxon>unclassified sequences</taxon>
        <taxon>metagenomes</taxon>
        <taxon>ecological metagenomes</taxon>
    </lineage>
</organism>
<dbReference type="InterPro" id="IPR050483">
    <property type="entry name" value="CoA-transferase_III_domain"/>
</dbReference>
<accession>X0WVR5</accession>